<evidence type="ECO:0000313" key="1">
    <source>
        <dbReference type="EMBL" id="KRY58967.1"/>
    </source>
</evidence>
<evidence type="ECO:0000313" key="2">
    <source>
        <dbReference type="Proteomes" id="UP000054632"/>
    </source>
</evidence>
<dbReference type="EMBL" id="JYDR01003485">
    <property type="protein sequence ID" value="KRY58967.1"/>
    <property type="molecule type" value="Genomic_DNA"/>
</dbReference>
<proteinExistence type="predicted"/>
<dbReference type="Proteomes" id="UP000054632">
    <property type="component" value="Unassembled WGS sequence"/>
</dbReference>
<comment type="caution">
    <text evidence="1">The sequence shown here is derived from an EMBL/GenBank/DDBJ whole genome shotgun (WGS) entry which is preliminary data.</text>
</comment>
<feature type="non-terminal residue" evidence="1">
    <location>
        <position position="1"/>
    </location>
</feature>
<dbReference type="AlphaFoldDB" id="A0A0V1DBQ1"/>
<protein>
    <submittedName>
        <fullName evidence="1">Uncharacterized protein</fullName>
    </submittedName>
</protein>
<organism evidence="1 2">
    <name type="scientific">Trichinella pseudospiralis</name>
    <name type="common">Parasitic roundworm</name>
    <dbReference type="NCBI Taxonomy" id="6337"/>
    <lineage>
        <taxon>Eukaryota</taxon>
        <taxon>Metazoa</taxon>
        <taxon>Ecdysozoa</taxon>
        <taxon>Nematoda</taxon>
        <taxon>Enoplea</taxon>
        <taxon>Dorylaimia</taxon>
        <taxon>Trichinellida</taxon>
        <taxon>Trichinellidae</taxon>
        <taxon>Trichinella</taxon>
    </lineage>
</organism>
<gene>
    <name evidence="1" type="ORF">T4A_10113</name>
</gene>
<reference evidence="1 2" key="1">
    <citation type="submission" date="2015-01" db="EMBL/GenBank/DDBJ databases">
        <title>Evolution of Trichinella species and genotypes.</title>
        <authorList>
            <person name="Korhonen P.K."/>
            <person name="Edoardo P."/>
            <person name="Giuseppe L.R."/>
            <person name="Gasser R.B."/>
        </authorList>
    </citation>
    <scope>NUCLEOTIDE SEQUENCE [LARGE SCALE GENOMIC DNA]</scope>
    <source>
        <strain evidence="1">ISS13</strain>
    </source>
</reference>
<accession>A0A0V1DBQ1</accession>
<sequence length="38" mass="4397">LYAILLDNFKNPNLDKESAVMILLKRPAYVLLPVRVKK</sequence>
<name>A0A0V1DBQ1_TRIPS</name>